<dbReference type="AlphaFoldDB" id="A0AAW2ESS7"/>
<gene>
    <name evidence="1" type="ORF">PUN28_016498</name>
</gene>
<dbReference type="Proteomes" id="UP001430953">
    <property type="component" value="Unassembled WGS sequence"/>
</dbReference>
<evidence type="ECO:0000313" key="2">
    <source>
        <dbReference type="Proteomes" id="UP001430953"/>
    </source>
</evidence>
<proteinExistence type="predicted"/>
<keyword evidence="2" id="KW-1185">Reference proteome</keyword>
<reference evidence="1 2" key="1">
    <citation type="submission" date="2023-03" db="EMBL/GenBank/DDBJ databases">
        <title>High recombination rates correlate with genetic variation in Cardiocondyla obscurior ants.</title>
        <authorList>
            <person name="Errbii M."/>
        </authorList>
    </citation>
    <scope>NUCLEOTIDE SEQUENCE [LARGE SCALE GENOMIC DNA]</scope>
    <source>
        <strain evidence="1">Alpha-2009</strain>
        <tissue evidence="1">Whole body</tissue>
    </source>
</reference>
<comment type="caution">
    <text evidence="1">The sequence shown here is derived from an EMBL/GenBank/DDBJ whole genome shotgun (WGS) entry which is preliminary data.</text>
</comment>
<dbReference type="EMBL" id="JADYXP020000019">
    <property type="protein sequence ID" value="KAL0104887.1"/>
    <property type="molecule type" value="Genomic_DNA"/>
</dbReference>
<accession>A0AAW2ESS7</accession>
<name>A0AAW2ESS7_9HYME</name>
<sequence length="112" mass="13398">MFARLKRTEELFARSSASADETLNLCQLTESRRNIKDNAKRRLTVSCWSMCKSIYKYTHIYIYIRNKERRSQVNTIVHATISFFRDVLIEPIYLSEFCDPLETQFIFLLYIL</sequence>
<evidence type="ECO:0000313" key="1">
    <source>
        <dbReference type="EMBL" id="KAL0104887.1"/>
    </source>
</evidence>
<protein>
    <submittedName>
        <fullName evidence="1">Uncharacterized protein</fullName>
    </submittedName>
</protein>
<organism evidence="1 2">
    <name type="scientific">Cardiocondyla obscurior</name>
    <dbReference type="NCBI Taxonomy" id="286306"/>
    <lineage>
        <taxon>Eukaryota</taxon>
        <taxon>Metazoa</taxon>
        <taxon>Ecdysozoa</taxon>
        <taxon>Arthropoda</taxon>
        <taxon>Hexapoda</taxon>
        <taxon>Insecta</taxon>
        <taxon>Pterygota</taxon>
        <taxon>Neoptera</taxon>
        <taxon>Endopterygota</taxon>
        <taxon>Hymenoptera</taxon>
        <taxon>Apocrita</taxon>
        <taxon>Aculeata</taxon>
        <taxon>Formicoidea</taxon>
        <taxon>Formicidae</taxon>
        <taxon>Myrmicinae</taxon>
        <taxon>Cardiocondyla</taxon>
    </lineage>
</organism>